<name>A0ABT8SPB1_9CAUL</name>
<evidence type="ECO:0008006" key="4">
    <source>
        <dbReference type="Google" id="ProtNLM"/>
    </source>
</evidence>
<feature type="chain" id="PRO_5046549050" description="Spore coat protein U domain-containing protein" evidence="1">
    <location>
        <begin position="24"/>
        <end position="187"/>
    </location>
</feature>
<organism evidence="2 3">
    <name type="scientific">Peiella sedimenti</name>
    <dbReference type="NCBI Taxonomy" id="3061083"/>
    <lineage>
        <taxon>Bacteria</taxon>
        <taxon>Pseudomonadati</taxon>
        <taxon>Pseudomonadota</taxon>
        <taxon>Alphaproteobacteria</taxon>
        <taxon>Caulobacterales</taxon>
        <taxon>Caulobacteraceae</taxon>
        <taxon>Peiella</taxon>
    </lineage>
</organism>
<comment type="caution">
    <text evidence="2">The sequence shown here is derived from an EMBL/GenBank/DDBJ whole genome shotgun (WGS) entry which is preliminary data.</text>
</comment>
<proteinExistence type="predicted"/>
<evidence type="ECO:0000313" key="2">
    <source>
        <dbReference type="EMBL" id="MDO1559668.1"/>
    </source>
</evidence>
<dbReference type="EMBL" id="JAUKTR010000003">
    <property type="protein sequence ID" value="MDO1559668.1"/>
    <property type="molecule type" value="Genomic_DNA"/>
</dbReference>
<protein>
    <recommendedName>
        <fullName evidence="4">Spore coat protein U domain-containing protein</fullName>
    </recommendedName>
</protein>
<feature type="signal peptide" evidence="1">
    <location>
        <begin position="1"/>
        <end position="23"/>
    </location>
</feature>
<dbReference type="RefSeq" id="WP_302110090.1">
    <property type="nucleotide sequence ID" value="NZ_JAUKTR010000003.1"/>
</dbReference>
<sequence length="187" mass="18644">MKKVLIASATAIALAATAGAASAQNLTVNLTGNVATVCGAYNSGATGGVLNLDFGQLANTDATAQVPLGGFNATYICNSAAGMTRTISSANGGYLWRTGTSGGAANQVRYTIQHGGGSGLNFAESTLFTPIVTVRPGSVALMNGQGGTVTLRADGVRIPSPANSSFTTTNVFAGDYTDVMTIAVVAN</sequence>
<dbReference type="Proteomes" id="UP001169063">
    <property type="component" value="Unassembled WGS sequence"/>
</dbReference>
<keyword evidence="3" id="KW-1185">Reference proteome</keyword>
<reference evidence="2" key="1">
    <citation type="submission" date="2023-07" db="EMBL/GenBank/DDBJ databases">
        <title>Brevundimonas soil sp. nov., isolated from the soil of chemical plant.</title>
        <authorList>
            <person name="Wu N."/>
        </authorList>
    </citation>
    <scope>NUCLEOTIDE SEQUENCE</scope>
    <source>
        <strain evidence="2">XZ-24</strain>
    </source>
</reference>
<accession>A0ABT8SPB1</accession>
<keyword evidence="1" id="KW-0732">Signal</keyword>
<gene>
    <name evidence="2" type="ORF">Q0812_09540</name>
</gene>
<evidence type="ECO:0000256" key="1">
    <source>
        <dbReference type="SAM" id="SignalP"/>
    </source>
</evidence>
<evidence type="ECO:0000313" key="3">
    <source>
        <dbReference type="Proteomes" id="UP001169063"/>
    </source>
</evidence>